<feature type="transmembrane region" description="Helical" evidence="1">
    <location>
        <begin position="184"/>
        <end position="202"/>
    </location>
</feature>
<feature type="transmembrane region" description="Helical" evidence="1">
    <location>
        <begin position="109"/>
        <end position="128"/>
    </location>
</feature>
<keyword evidence="1" id="KW-0812">Transmembrane</keyword>
<proteinExistence type="predicted"/>
<sequence length="319" mass="34294">MVVAFSGWMVGGIHLDAWAHHRIAETLETFFTPWHGVLYSGFLALAALLVGRTLAGVRTGLTWRQATPKGYELSLLGVALFMLGGVGDMLWHLAFGIEVNVEARLSPTHLLLALGGSLMVTGPVRAAGVQGQATLWPALISLAFLLSLLTFFSAYASPISDGQLAAGNRLLSEQTASLLEGKGVAAMLLQTLTLMGVVLFAVRRWRLPLGSITLLLGLSSLLTIAAHQDWFLLPAVLLTGFLGDAFYAWLGPAPGHLLSLQGFAFLLPVLFYVLYFLTLQLDGGLWWRVHLWAEATLMAGMASWLLSLLPLESGKSTAS</sequence>
<feature type="transmembrane region" description="Helical" evidence="1">
    <location>
        <begin position="232"/>
        <end position="250"/>
    </location>
</feature>
<feature type="transmembrane region" description="Helical" evidence="1">
    <location>
        <begin position="257"/>
        <end position="277"/>
    </location>
</feature>
<feature type="transmembrane region" description="Helical" evidence="1">
    <location>
        <begin position="289"/>
        <end position="311"/>
    </location>
</feature>
<organism evidence="2 3">
    <name type="scientific">Meiothermus granaticius NBRC 107808</name>
    <dbReference type="NCBI Taxonomy" id="1227551"/>
    <lineage>
        <taxon>Bacteria</taxon>
        <taxon>Thermotogati</taxon>
        <taxon>Deinococcota</taxon>
        <taxon>Deinococci</taxon>
        <taxon>Thermales</taxon>
        <taxon>Thermaceae</taxon>
        <taxon>Meiothermus</taxon>
    </lineage>
</organism>
<name>A0A399FA20_9DEIN</name>
<accession>A0A399FA20</accession>
<feature type="transmembrane region" description="Helical" evidence="1">
    <location>
        <begin position="209"/>
        <end position="226"/>
    </location>
</feature>
<keyword evidence="1" id="KW-0472">Membrane</keyword>
<keyword evidence="1" id="KW-1133">Transmembrane helix</keyword>
<keyword evidence="3" id="KW-1185">Reference proteome</keyword>
<evidence type="ECO:0000313" key="2">
    <source>
        <dbReference type="EMBL" id="RIH93507.1"/>
    </source>
</evidence>
<feature type="transmembrane region" description="Helical" evidence="1">
    <location>
        <begin position="37"/>
        <end position="55"/>
    </location>
</feature>
<protein>
    <submittedName>
        <fullName evidence="2">Uncharacterized protein</fullName>
    </submittedName>
</protein>
<reference evidence="2 3" key="1">
    <citation type="submission" date="2018-08" db="EMBL/GenBank/DDBJ databases">
        <title>Meiothermus granaticius genome AF-68 sequencing project.</title>
        <authorList>
            <person name="Da Costa M.S."/>
            <person name="Albuquerque L."/>
            <person name="Raposo P."/>
            <person name="Froufe H.J.C."/>
            <person name="Barroso C.S."/>
            <person name="Egas C."/>
        </authorList>
    </citation>
    <scope>NUCLEOTIDE SEQUENCE [LARGE SCALE GENOMIC DNA]</scope>
    <source>
        <strain evidence="2 3">AF-68</strain>
    </source>
</reference>
<feature type="transmembrane region" description="Helical" evidence="1">
    <location>
        <begin position="75"/>
        <end position="97"/>
    </location>
</feature>
<dbReference type="Proteomes" id="UP000266178">
    <property type="component" value="Unassembled WGS sequence"/>
</dbReference>
<comment type="caution">
    <text evidence="2">The sequence shown here is derived from an EMBL/GenBank/DDBJ whole genome shotgun (WGS) entry which is preliminary data.</text>
</comment>
<gene>
    <name evidence="2" type="ORF">Mgrana_00561</name>
</gene>
<evidence type="ECO:0000313" key="3">
    <source>
        <dbReference type="Proteomes" id="UP000266178"/>
    </source>
</evidence>
<dbReference type="EMBL" id="QWLB01000005">
    <property type="protein sequence ID" value="RIH93507.1"/>
    <property type="molecule type" value="Genomic_DNA"/>
</dbReference>
<feature type="transmembrane region" description="Helical" evidence="1">
    <location>
        <begin position="135"/>
        <end position="156"/>
    </location>
</feature>
<evidence type="ECO:0000256" key="1">
    <source>
        <dbReference type="SAM" id="Phobius"/>
    </source>
</evidence>
<dbReference type="AlphaFoldDB" id="A0A399FA20"/>